<organism evidence="1 2">
    <name type="scientific">Cucumis melo var. makuwa</name>
    <name type="common">Oriental melon</name>
    <dbReference type="NCBI Taxonomy" id="1194695"/>
    <lineage>
        <taxon>Eukaryota</taxon>
        <taxon>Viridiplantae</taxon>
        <taxon>Streptophyta</taxon>
        <taxon>Embryophyta</taxon>
        <taxon>Tracheophyta</taxon>
        <taxon>Spermatophyta</taxon>
        <taxon>Magnoliopsida</taxon>
        <taxon>eudicotyledons</taxon>
        <taxon>Gunneridae</taxon>
        <taxon>Pentapetalae</taxon>
        <taxon>rosids</taxon>
        <taxon>fabids</taxon>
        <taxon>Cucurbitales</taxon>
        <taxon>Cucurbitaceae</taxon>
        <taxon>Benincaseae</taxon>
        <taxon>Cucumis</taxon>
    </lineage>
</organism>
<dbReference type="AlphaFoldDB" id="A0A5A7T5G5"/>
<protein>
    <submittedName>
        <fullName evidence="1">Uncharacterized protein</fullName>
    </submittedName>
</protein>
<evidence type="ECO:0000313" key="1">
    <source>
        <dbReference type="EMBL" id="KAA0036847.1"/>
    </source>
</evidence>
<sequence>MDHSLRINLSSLLVIFKGRVSEETNGSTSSIPTDLLEPIPSAHDTVLPTEQIPWITYYMKNLIKEMVSSTTSLSLDHGSEST</sequence>
<name>A0A5A7T5G5_CUCMM</name>
<evidence type="ECO:0000313" key="2">
    <source>
        <dbReference type="Proteomes" id="UP000321393"/>
    </source>
</evidence>
<accession>A0A5A7T5G5</accession>
<proteinExistence type="predicted"/>
<gene>
    <name evidence="1" type="ORF">E6C27_scaffold20G001530</name>
</gene>
<dbReference type="Proteomes" id="UP000321393">
    <property type="component" value="Unassembled WGS sequence"/>
</dbReference>
<reference evidence="1 2" key="1">
    <citation type="submission" date="2019-08" db="EMBL/GenBank/DDBJ databases">
        <title>Draft genome sequences of two oriental melons (Cucumis melo L. var makuwa).</title>
        <authorList>
            <person name="Kwon S.-Y."/>
        </authorList>
    </citation>
    <scope>NUCLEOTIDE SEQUENCE [LARGE SCALE GENOMIC DNA]</scope>
    <source>
        <strain evidence="2">cv. SW 3</strain>
        <tissue evidence="1">Leaf</tissue>
    </source>
</reference>
<comment type="caution">
    <text evidence="1">The sequence shown here is derived from an EMBL/GenBank/DDBJ whole genome shotgun (WGS) entry which is preliminary data.</text>
</comment>
<dbReference type="EMBL" id="SSTE01019218">
    <property type="protein sequence ID" value="KAA0036847.1"/>
    <property type="molecule type" value="Genomic_DNA"/>
</dbReference>